<protein>
    <submittedName>
        <fullName evidence="7">Aste57867_18264 protein</fullName>
    </submittedName>
</protein>
<evidence type="ECO:0000256" key="2">
    <source>
        <dbReference type="ARBA" id="ARBA00023295"/>
    </source>
</evidence>
<feature type="domain" description="GH18" evidence="5">
    <location>
        <begin position="149"/>
        <end position="456"/>
    </location>
</feature>
<dbReference type="Pfam" id="PF00704">
    <property type="entry name" value="Glyco_hydro_18"/>
    <property type="match status" value="1"/>
</dbReference>
<reference evidence="6" key="2">
    <citation type="submission" date="2019-06" db="EMBL/GenBank/DDBJ databases">
        <title>Genomics analysis of Aphanomyces spp. identifies a new class of oomycete effector associated with host adaptation.</title>
        <authorList>
            <person name="Gaulin E."/>
        </authorList>
    </citation>
    <scope>NUCLEOTIDE SEQUENCE</scope>
    <source>
        <strain evidence="6">CBS 578.67</strain>
    </source>
</reference>
<dbReference type="InterPro" id="IPR001579">
    <property type="entry name" value="Glyco_hydro_18_chit_AS"/>
</dbReference>
<keyword evidence="1 3" id="KW-0378">Hydrolase</keyword>
<comment type="similarity">
    <text evidence="4">Belongs to the glycosyl hydrolase 18 family.</text>
</comment>
<dbReference type="SUPFAM" id="SSF51445">
    <property type="entry name" value="(Trans)glycosidases"/>
    <property type="match status" value="1"/>
</dbReference>
<dbReference type="Proteomes" id="UP000332933">
    <property type="component" value="Unassembled WGS sequence"/>
</dbReference>
<name>A0A485LAI2_9STRA</name>
<keyword evidence="8" id="KW-1185">Reference proteome</keyword>
<dbReference type="InterPro" id="IPR011583">
    <property type="entry name" value="Chitinase_II/V-like_cat"/>
</dbReference>
<organism evidence="7 8">
    <name type="scientific">Aphanomyces stellatus</name>
    <dbReference type="NCBI Taxonomy" id="120398"/>
    <lineage>
        <taxon>Eukaryota</taxon>
        <taxon>Sar</taxon>
        <taxon>Stramenopiles</taxon>
        <taxon>Oomycota</taxon>
        <taxon>Saprolegniomycetes</taxon>
        <taxon>Saprolegniales</taxon>
        <taxon>Verrucalvaceae</taxon>
        <taxon>Aphanomyces</taxon>
    </lineage>
</organism>
<evidence type="ECO:0000259" key="5">
    <source>
        <dbReference type="PROSITE" id="PS51910"/>
    </source>
</evidence>
<dbReference type="PROSITE" id="PS51910">
    <property type="entry name" value="GH18_2"/>
    <property type="match status" value="1"/>
</dbReference>
<dbReference type="GO" id="GO:0008061">
    <property type="term" value="F:chitin binding"/>
    <property type="evidence" value="ECO:0007669"/>
    <property type="project" value="InterPro"/>
</dbReference>
<dbReference type="GO" id="GO:0004553">
    <property type="term" value="F:hydrolase activity, hydrolyzing O-glycosyl compounds"/>
    <property type="evidence" value="ECO:0007669"/>
    <property type="project" value="InterPro"/>
</dbReference>
<dbReference type="InterPro" id="IPR001223">
    <property type="entry name" value="Glyco_hydro18_cat"/>
</dbReference>
<sequence length="456" mass="51611">MSDNPYTRVASTSGFLQEPSRDGMFWDESSFTSESNYGEKKPIEADDGHEFVHSYRHMWPILVAVWIFYGITCGIAKLVQTYEIDPVYANWTMTEFVEANVIGERCDAVGRASTWHDLKRKLLQCRRGDYYDPAHDDCYSCPAASPTDRVFSVFWESQSDCTHLVENVNTRYITHVIWSFLVPRDDGTLTNEFQFWSQDHIKDCILQLRMHCVKNLVAIGGASDRLQFLKLNTTENLHRFQTSTMAVLEEFGFDGIDVDDETGNMIGTHQDWLTNHGPVAVKYLQTLRDGMDEIQKPGEPRYILSWDEFPSAWDPPNPTNKDYPGCIMFEENQDGWHRCYEPKISGIVDFVNVMMYNVNGGDWVYGVIMTDTLPKKASAVIPPHKLIIGACSGMGCVMSQPAGQEVFNAGNGSAYYGGTMLWSGTIDMLYENSTCVGRMGRAGNYGVKMPFRATLT</sequence>
<evidence type="ECO:0000313" key="8">
    <source>
        <dbReference type="Proteomes" id="UP000332933"/>
    </source>
</evidence>
<evidence type="ECO:0000256" key="1">
    <source>
        <dbReference type="ARBA" id="ARBA00022801"/>
    </source>
</evidence>
<dbReference type="InterPro" id="IPR017853">
    <property type="entry name" value="GH"/>
</dbReference>
<dbReference type="EMBL" id="VJMH01006381">
    <property type="protein sequence ID" value="KAF0690333.1"/>
    <property type="molecule type" value="Genomic_DNA"/>
</dbReference>
<evidence type="ECO:0000313" key="7">
    <source>
        <dbReference type="EMBL" id="VFT95001.1"/>
    </source>
</evidence>
<keyword evidence="2 3" id="KW-0326">Glycosidase</keyword>
<dbReference type="PROSITE" id="PS01095">
    <property type="entry name" value="GH18_1"/>
    <property type="match status" value="1"/>
</dbReference>
<gene>
    <name evidence="7" type="primary">Aste57867_18264</name>
    <name evidence="6" type="ORF">As57867_018202</name>
    <name evidence="7" type="ORF">ASTE57867_18264</name>
</gene>
<dbReference type="AlphaFoldDB" id="A0A485LAI2"/>
<evidence type="ECO:0000256" key="4">
    <source>
        <dbReference type="RuleBase" id="RU004453"/>
    </source>
</evidence>
<accession>A0A485LAI2</accession>
<dbReference type="Gene3D" id="3.20.20.80">
    <property type="entry name" value="Glycosidases"/>
    <property type="match status" value="1"/>
</dbReference>
<dbReference type="SMART" id="SM00636">
    <property type="entry name" value="Glyco_18"/>
    <property type="match status" value="1"/>
</dbReference>
<evidence type="ECO:0000256" key="3">
    <source>
        <dbReference type="RuleBase" id="RU000489"/>
    </source>
</evidence>
<proteinExistence type="inferred from homology"/>
<reference evidence="7 8" key="1">
    <citation type="submission" date="2019-03" db="EMBL/GenBank/DDBJ databases">
        <authorList>
            <person name="Gaulin E."/>
            <person name="Dumas B."/>
        </authorList>
    </citation>
    <scope>NUCLEOTIDE SEQUENCE [LARGE SCALE GENOMIC DNA]</scope>
    <source>
        <strain evidence="7">CBS 568.67</strain>
    </source>
</reference>
<dbReference type="OrthoDB" id="76388at2759"/>
<dbReference type="EMBL" id="CAADRA010006402">
    <property type="protein sequence ID" value="VFT95001.1"/>
    <property type="molecule type" value="Genomic_DNA"/>
</dbReference>
<dbReference type="GO" id="GO:0005975">
    <property type="term" value="P:carbohydrate metabolic process"/>
    <property type="evidence" value="ECO:0007669"/>
    <property type="project" value="InterPro"/>
</dbReference>
<evidence type="ECO:0000313" key="6">
    <source>
        <dbReference type="EMBL" id="KAF0690333.1"/>
    </source>
</evidence>